<reference evidence="2 3" key="1">
    <citation type="submission" date="2017-08" db="EMBL/GenBank/DDBJ databases">
        <title>The Vibrio qinghaiensis sp.-Q67 is a luminous bacteria isolated firstly from Qinghai lake, Qinghai province, China, which has been proved to be very sensitive to detect environmental and food pollutants. Therefore, complete genome analysis of V. qinghaiensis sp.-Q67 highlights the potential application of this strain on detection of hazards in the contaminated environments.</title>
        <authorList>
            <person name="Gong L."/>
        </authorList>
    </citation>
    <scope>NUCLEOTIDE SEQUENCE [LARGE SCALE GENOMIC DNA]</scope>
    <source>
        <strain evidence="2 3">Q67</strain>
    </source>
</reference>
<dbReference type="InterPro" id="IPR015797">
    <property type="entry name" value="NUDIX_hydrolase-like_dom_sf"/>
</dbReference>
<gene>
    <name evidence="2" type="ORF">CCZ37_18240</name>
</gene>
<evidence type="ECO:0000313" key="3">
    <source>
        <dbReference type="Proteomes" id="UP000215148"/>
    </source>
</evidence>
<dbReference type="Proteomes" id="UP000215148">
    <property type="component" value="Chromosome 2"/>
</dbReference>
<dbReference type="SUPFAM" id="SSF55811">
    <property type="entry name" value="Nudix"/>
    <property type="match status" value="1"/>
</dbReference>
<evidence type="ECO:0000313" key="2">
    <source>
        <dbReference type="EMBL" id="ASU24382.1"/>
    </source>
</evidence>
<proteinExistence type="predicted"/>
<feature type="domain" description="Nudix hydrolase" evidence="1">
    <location>
        <begin position="1"/>
        <end position="141"/>
    </location>
</feature>
<evidence type="ECO:0000259" key="1">
    <source>
        <dbReference type="PROSITE" id="PS51462"/>
    </source>
</evidence>
<protein>
    <recommendedName>
        <fullName evidence="1">Nudix hydrolase domain-containing protein</fullName>
    </recommendedName>
</protein>
<dbReference type="RefSeq" id="WP_094501971.1">
    <property type="nucleotide sequence ID" value="NZ_CAWNHI010000002.1"/>
</dbReference>
<keyword evidence="3" id="KW-1185">Reference proteome</keyword>
<dbReference type="InterPro" id="IPR000086">
    <property type="entry name" value="NUDIX_hydrolase_dom"/>
</dbReference>
<dbReference type="Pfam" id="PF00293">
    <property type="entry name" value="NUDIX"/>
    <property type="match status" value="1"/>
</dbReference>
<dbReference type="AlphaFoldDB" id="A0A223N3B4"/>
<accession>A0A223N3B4</accession>
<dbReference type="EMBL" id="CP022742">
    <property type="protein sequence ID" value="ASU24382.1"/>
    <property type="molecule type" value="Genomic_DNA"/>
</dbReference>
<dbReference type="Gene3D" id="3.90.79.10">
    <property type="entry name" value="Nucleoside Triphosphate Pyrophosphohydrolase"/>
    <property type="match status" value="1"/>
</dbReference>
<dbReference type="KEGG" id="vqi:CCZ37_18240"/>
<organism evidence="2 3">
    <name type="scientific">Vibrio qinghaiensis</name>
    <dbReference type="NCBI Taxonomy" id="2025808"/>
    <lineage>
        <taxon>Bacteria</taxon>
        <taxon>Pseudomonadati</taxon>
        <taxon>Pseudomonadota</taxon>
        <taxon>Gammaproteobacteria</taxon>
        <taxon>Vibrionales</taxon>
        <taxon>Vibrionaceae</taxon>
        <taxon>Vibrio</taxon>
    </lineage>
</organism>
<dbReference type="PROSITE" id="PS51462">
    <property type="entry name" value="NUDIX"/>
    <property type="match status" value="1"/>
</dbReference>
<sequence length="141" mass="16266">MIYYVTGFMFSKNGGQVALIKKLTPAWQNGLLNGIGGKIEKNELPHQSMAREFEEEAGVITQPDDWTLFCVLTRPNNYRVHFFFTFSDKVYSTKTIEQEEIIQLRSDELPSNIIENLRWLIPLALNHSLSFTKPIEIEENA</sequence>
<name>A0A223N3B4_9VIBR</name>
<dbReference type="GO" id="GO:0003824">
    <property type="term" value="F:catalytic activity"/>
    <property type="evidence" value="ECO:0007669"/>
    <property type="project" value="UniProtKB-ARBA"/>
</dbReference>